<dbReference type="CDD" id="cd02661">
    <property type="entry name" value="Peptidase_C19E"/>
    <property type="match status" value="1"/>
</dbReference>
<reference evidence="10 11" key="1">
    <citation type="journal article" date="2022" name="Nat. Plants">
        <title>Genomes of leafy and leafless Platanthera orchids illuminate the evolution of mycoheterotrophy.</title>
        <authorList>
            <person name="Li M.H."/>
            <person name="Liu K.W."/>
            <person name="Li Z."/>
            <person name="Lu H.C."/>
            <person name="Ye Q.L."/>
            <person name="Zhang D."/>
            <person name="Wang J.Y."/>
            <person name="Li Y.F."/>
            <person name="Zhong Z.M."/>
            <person name="Liu X."/>
            <person name="Yu X."/>
            <person name="Liu D.K."/>
            <person name="Tu X.D."/>
            <person name="Liu B."/>
            <person name="Hao Y."/>
            <person name="Liao X.Y."/>
            <person name="Jiang Y.T."/>
            <person name="Sun W.H."/>
            <person name="Chen J."/>
            <person name="Chen Y.Q."/>
            <person name="Ai Y."/>
            <person name="Zhai J.W."/>
            <person name="Wu S.S."/>
            <person name="Zhou Z."/>
            <person name="Hsiao Y.Y."/>
            <person name="Wu W.L."/>
            <person name="Chen Y.Y."/>
            <person name="Lin Y.F."/>
            <person name="Hsu J.L."/>
            <person name="Li C.Y."/>
            <person name="Wang Z.W."/>
            <person name="Zhao X."/>
            <person name="Zhong W.Y."/>
            <person name="Ma X.K."/>
            <person name="Ma L."/>
            <person name="Huang J."/>
            <person name="Chen G.Z."/>
            <person name="Huang M.Z."/>
            <person name="Huang L."/>
            <person name="Peng D.H."/>
            <person name="Luo Y.B."/>
            <person name="Zou S.Q."/>
            <person name="Chen S.P."/>
            <person name="Lan S."/>
            <person name="Tsai W.C."/>
            <person name="Van de Peer Y."/>
            <person name="Liu Z.J."/>
        </authorList>
    </citation>
    <scope>NUCLEOTIDE SEQUENCE [LARGE SCALE GENOMIC DNA]</scope>
    <source>
        <strain evidence="10">Lor288</strain>
    </source>
</reference>
<evidence type="ECO:0000256" key="3">
    <source>
        <dbReference type="ARBA" id="ARBA00022771"/>
    </source>
</evidence>
<dbReference type="PROSITE" id="PS01360">
    <property type="entry name" value="ZF_MYND_1"/>
    <property type="match status" value="1"/>
</dbReference>
<dbReference type="InterPro" id="IPR002893">
    <property type="entry name" value="Znf_MYND"/>
</dbReference>
<dbReference type="GO" id="GO:0016787">
    <property type="term" value="F:hydrolase activity"/>
    <property type="evidence" value="ECO:0007669"/>
    <property type="project" value="UniProtKB-KW"/>
</dbReference>
<dbReference type="PROSITE" id="PS50865">
    <property type="entry name" value="ZF_MYND_2"/>
    <property type="match status" value="1"/>
</dbReference>
<comment type="similarity">
    <text evidence="1">Belongs to the peptidase C19 family.</text>
</comment>
<keyword evidence="3 5" id="KW-0863">Zinc-finger</keyword>
<feature type="domain" description="MYND-type" evidence="9">
    <location>
        <begin position="76"/>
        <end position="113"/>
    </location>
</feature>
<dbReference type="PROSITE" id="PS00972">
    <property type="entry name" value="USP_1"/>
    <property type="match status" value="1"/>
</dbReference>
<evidence type="ECO:0000259" key="9">
    <source>
        <dbReference type="PROSITE" id="PS50865"/>
    </source>
</evidence>
<name>A0ABR2MHK6_9ASPA</name>
<feature type="compositionally biased region" description="Low complexity" evidence="6">
    <location>
        <begin position="510"/>
        <end position="536"/>
    </location>
</feature>
<keyword evidence="2" id="KW-0479">Metal-binding</keyword>
<evidence type="ECO:0000256" key="1">
    <source>
        <dbReference type="ARBA" id="ARBA00009085"/>
    </source>
</evidence>
<dbReference type="Pfam" id="PF01753">
    <property type="entry name" value="zf-MYND"/>
    <property type="match status" value="1"/>
</dbReference>
<feature type="domain" description="USP" evidence="8">
    <location>
        <begin position="176"/>
        <end position="484"/>
    </location>
</feature>
<evidence type="ECO:0000256" key="6">
    <source>
        <dbReference type="SAM" id="MobiDB-lite"/>
    </source>
</evidence>
<keyword evidence="7" id="KW-0812">Transmembrane</keyword>
<dbReference type="Pfam" id="PF00443">
    <property type="entry name" value="UCH"/>
    <property type="match status" value="1"/>
</dbReference>
<dbReference type="SUPFAM" id="SSF54001">
    <property type="entry name" value="Cysteine proteinases"/>
    <property type="match status" value="1"/>
</dbReference>
<dbReference type="EMBL" id="JBBWWR010000008">
    <property type="protein sequence ID" value="KAK8963035.1"/>
    <property type="molecule type" value="Genomic_DNA"/>
</dbReference>
<dbReference type="InterPro" id="IPR050164">
    <property type="entry name" value="Peptidase_C19"/>
</dbReference>
<dbReference type="InterPro" id="IPR038765">
    <property type="entry name" value="Papain-like_cys_pep_sf"/>
</dbReference>
<protein>
    <submittedName>
        <fullName evidence="10">Ubiquitin carboxyl-terminal hydrolase 19</fullName>
    </submittedName>
</protein>
<dbReference type="PANTHER" id="PTHR24006">
    <property type="entry name" value="UBIQUITIN CARBOXYL-TERMINAL HYDROLASE"/>
    <property type="match status" value="1"/>
</dbReference>
<evidence type="ECO:0000313" key="11">
    <source>
        <dbReference type="Proteomes" id="UP001412067"/>
    </source>
</evidence>
<feature type="region of interest" description="Disordered" evidence="6">
    <location>
        <begin position="502"/>
        <end position="579"/>
    </location>
</feature>
<keyword evidence="4" id="KW-0862">Zinc</keyword>
<feature type="transmembrane region" description="Helical" evidence="7">
    <location>
        <begin position="12"/>
        <end position="32"/>
    </location>
</feature>
<feature type="compositionally biased region" description="Basic and acidic residues" evidence="6">
    <location>
        <begin position="562"/>
        <end position="578"/>
    </location>
</feature>
<dbReference type="Gene3D" id="6.10.140.2220">
    <property type="match status" value="1"/>
</dbReference>
<gene>
    <name evidence="10" type="primary">UBP19</name>
    <name evidence="10" type="ORF">KSP40_PGU011177</name>
</gene>
<keyword evidence="7" id="KW-1133">Transmembrane helix</keyword>
<keyword evidence="10" id="KW-0378">Hydrolase</keyword>
<dbReference type="PANTHER" id="PTHR24006:SF677">
    <property type="entry name" value="UBIQUITIN CARBOXYL-TERMINAL HYDROLASE 19"/>
    <property type="match status" value="1"/>
</dbReference>
<evidence type="ECO:0000256" key="2">
    <source>
        <dbReference type="ARBA" id="ARBA00022723"/>
    </source>
</evidence>
<feature type="compositionally biased region" description="Polar residues" evidence="6">
    <location>
        <begin position="542"/>
        <end position="551"/>
    </location>
</feature>
<evidence type="ECO:0000256" key="5">
    <source>
        <dbReference type="PROSITE-ProRule" id="PRU00134"/>
    </source>
</evidence>
<evidence type="ECO:0000259" key="8">
    <source>
        <dbReference type="PROSITE" id="PS50235"/>
    </source>
</evidence>
<dbReference type="Gene3D" id="3.90.70.10">
    <property type="entry name" value="Cysteine proteinases"/>
    <property type="match status" value="1"/>
</dbReference>
<feature type="region of interest" description="Disordered" evidence="6">
    <location>
        <begin position="753"/>
        <end position="783"/>
    </location>
</feature>
<dbReference type="Proteomes" id="UP001412067">
    <property type="component" value="Unassembled WGS sequence"/>
</dbReference>
<comment type="caution">
    <text evidence="10">The sequence shown here is derived from an EMBL/GenBank/DDBJ whole genome shotgun (WGS) entry which is preliminary data.</text>
</comment>
<keyword evidence="11" id="KW-1185">Reference proteome</keyword>
<evidence type="ECO:0000313" key="10">
    <source>
        <dbReference type="EMBL" id="KAK8963035.1"/>
    </source>
</evidence>
<evidence type="ECO:0000256" key="4">
    <source>
        <dbReference type="ARBA" id="ARBA00022833"/>
    </source>
</evidence>
<dbReference type="InterPro" id="IPR001394">
    <property type="entry name" value="Peptidase_C19_UCH"/>
</dbReference>
<evidence type="ECO:0000256" key="7">
    <source>
        <dbReference type="SAM" id="Phobius"/>
    </source>
</evidence>
<keyword evidence="7" id="KW-0472">Membrane</keyword>
<dbReference type="PROSITE" id="PS50235">
    <property type="entry name" value="USP_3"/>
    <property type="match status" value="1"/>
</dbReference>
<organism evidence="10 11">
    <name type="scientific">Platanthera guangdongensis</name>
    <dbReference type="NCBI Taxonomy" id="2320717"/>
    <lineage>
        <taxon>Eukaryota</taxon>
        <taxon>Viridiplantae</taxon>
        <taxon>Streptophyta</taxon>
        <taxon>Embryophyta</taxon>
        <taxon>Tracheophyta</taxon>
        <taxon>Spermatophyta</taxon>
        <taxon>Magnoliopsida</taxon>
        <taxon>Liliopsida</taxon>
        <taxon>Asparagales</taxon>
        <taxon>Orchidaceae</taxon>
        <taxon>Orchidoideae</taxon>
        <taxon>Orchideae</taxon>
        <taxon>Orchidinae</taxon>
        <taxon>Platanthera</taxon>
    </lineage>
</organism>
<dbReference type="InterPro" id="IPR028889">
    <property type="entry name" value="USP"/>
</dbReference>
<sequence>MLGVASLSLDLSALLQFACTALAFLGGALILIRKAASRYFVVDAGFEGPVEFQSRLQMPIGSGGNRDAGGLGESECAFCARSASKKCSRCKSVWYCSEVCQTNHWKAEHKSKCRKAESSFVKFEICGTGARRKSAKISLVPDHGTHKLLKEPKKILFPYHEFVKFFDWDKPAFPPCGLLNCGNSCFANVVLQCLTCTRPLVAYLLEKDHTRECLRREDWCFLCELQVHIKRASESSQPFSPINILSRLPNIGGNLGYGRQEDAHEFMRFAIDTMQSICLDEYGGEKAVDPNTQATTIVQYIFGGHLQSQVICTNCDVVSNRYENMMDLTVEIQGGSESLEECLDQFTVKEWLDGENMYKCDGCNGYVKAWKRLTVHQAPNVLTIALKRFQSGRFGKLNKRVTFPEDLNLTPYMSASGRDGTDHYELYGVVVHLDMLNASYFGHYICYMKDYRGSWYRIDDCKVIKVEVEEVLVQGAYMLLYHRKNPRKDLFVKPADPTVNKNLPEIDCRASTSEDTTESSPSAASTVSSASVAPSTPCTDADAQTNISHSEMLSEAGSTLRDTGHDRRTDGRLDHEDQMDLDAPVTSSAAPVLSEIPDHHNGTKPDCMYQNASSMMSVDPEPLFTGDACGHGSSFAGPCGANESELQNSSKYGANGAELQNASNSVANESELQNSSKYGANGPDMEASIACIAPSQCADGICPVVSPLEFKRPNGTVTANGSIEKSKPIFRRGFLDRPVSKKPTGWAKTFPAEKRTNNGYPNGHMKIGSDIQMASGDVDKEAQ</sequence>
<dbReference type="SUPFAM" id="SSF144232">
    <property type="entry name" value="HIT/MYND zinc finger-like"/>
    <property type="match status" value="1"/>
</dbReference>
<accession>A0ABR2MHK6</accession>
<dbReference type="InterPro" id="IPR018200">
    <property type="entry name" value="USP_CS"/>
</dbReference>
<proteinExistence type="inferred from homology"/>